<dbReference type="OrthoDB" id="10442983at2759"/>
<accession>A0A9W7E4G1</accession>
<dbReference type="EMBL" id="BRXW01000546">
    <property type="protein sequence ID" value="GMH64850.1"/>
    <property type="molecule type" value="Genomic_DNA"/>
</dbReference>
<name>A0A9W7E4G1_9STRA</name>
<dbReference type="AlphaFoldDB" id="A0A9W7E4G1"/>
<organism evidence="1 2">
    <name type="scientific">Triparma laevis f. longispina</name>
    <dbReference type="NCBI Taxonomy" id="1714387"/>
    <lineage>
        <taxon>Eukaryota</taxon>
        <taxon>Sar</taxon>
        <taxon>Stramenopiles</taxon>
        <taxon>Ochrophyta</taxon>
        <taxon>Bolidophyceae</taxon>
        <taxon>Parmales</taxon>
        <taxon>Triparmaceae</taxon>
        <taxon>Triparma</taxon>
    </lineage>
</organism>
<gene>
    <name evidence="1" type="ORF">TrLO_g4875</name>
</gene>
<keyword evidence="2" id="KW-1185">Reference proteome</keyword>
<dbReference type="Proteomes" id="UP001165122">
    <property type="component" value="Unassembled WGS sequence"/>
</dbReference>
<protein>
    <submittedName>
        <fullName evidence="1">Uncharacterized protein</fullName>
    </submittedName>
</protein>
<reference evidence="2" key="1">
    <citation type="journal article" date="2023" name="Commun. Biol.">
        <title>Genome analysis of Parmales, the sister group of diatoms, reveals the evolutionary specialization of diatoms from phago-mixotrophs to photoautotrophs.</title>
        <authorList>
            <person name="Ban H."/>
            <person name="Sato S."/>
            <person name="Yoshikawa S."/>
            <person name="Yamada K."/>
            <person name="Nakamura Y."/>
            <person name="Ichinomiya M."/>
            <person name="Sato N."/>
            <person name="Blanc-Mathieu R."/>
            <person name="Endo H."/>
            <person name="Kuwata A."/>
            <person name="Ogata H."/>
        </authorList>
    </citation>
    <scope>NUCLEOTIDE SEQUENCE [LARGE SCALE GENOMIC DNA]</scope>
    <source>
        <strain evidence="2">NIES 3700</strain>
    </source>
</reference>
<comment type="caution">
    <text evidence="1">The sequence shown here is derived from an EMBL/GenBank/DDBJ whole genome shotgun (WGS) entry which is preliminary data.</text>
</comment>
<dbReference type="InterPro" id="IPR027409">
    <property type="entry name" value="GroEL-like_apical_dom_sf"/>
</dbReference>
<dbReference type="SUPFAM" id="SSF52029">
    <property type="entry name" value="GroEL apical domain-like"/>
    <property type="match status" value="1"/>
</dbReference>
<evidence type="ECO:0000313" key="1">
    <source>
        <dbReference type="EMBL" id="GMH64850.1"/>
    </source>
</evidence>
<sequence length="373" mass="40803">MPPLPPLLATSLRQLHPFLSLLGPTPSTLIVTLPPNTTIITTSFHTLLSTLTNLPLGNHGVSELNITLNLLNEVRVIKLDGSARFIVYLGTTLEYLTGFGKLRQQSVARFLRVVKKEVLPEFYGCAEVQDGVDSEDIIINCLGNQLKKDTEFVAGLVKEYCEGMGDGGDGGGGEADIFLLAGASLSSSRVTEQGEMWLSGCRLRNDDDDKMKKKKSDNETGFNFVCMFSDPFVPTLNNISISTPLDGLNYDKISSSETLASMDFASKLKSLGVDVVVCTFGLSPSFINALRSKGLMYVSNLEESELEKLAWKSGVEFYEGGERVYRVENVVSVKGEKGLSNLNCSGRIVKDRRKLGRGVKGELRGDEDDDEDY</sequence>
<proteinExistence type="predicted"/>
<evidence type="ECO:0000313" key="2">
    <source>
        <dbReference type="Proteomes" id="UP001165122"/>
    </source>
</evidence>
<dbReference type="Gene3D" id="3.50.7.10">
    <property type="entry name" value="GroEL"/>
    <property type="match status" value="1"/>
</dbReference>